<dbReference type="EMBL" id="VBAL01000087">
    <property type="protein sequence ID" value="TMJ02107.1"/>
    <property type="molecule type" value="Genomic_DNA"/>
</dbReference>
<comment type="similarity">
    <text evidence="1">Belongs to the ATPase alpha/beta chains family.</text>
</comment>
<feature type="domain" description="ATPsynthase alpha/beta subunit barrel-sandwich" evidence="9">
    <location>
        <begin position="108"/>
        <end position="164"/>
    </location>
</feature>
<dbReference type="InterPro" id="IPR036121">
    <property type="entry name" value="ATPase_F1/V1/A1_a/bsu_N_sf"/>
</dbReference>
<dbReference type="InterPro" id="IPR022878">
    <property type="entry name" value="V-ATPase_asu"/>
</dbReference>
<keyword evidence="7" id="KW-0406">Ion transport</keyword>
<keyword evidence="2" id="KW-0813">Transport</keyword>
<dbReference type="AlphaFoldDB" id="A0A537L2Y4"/>
<evidence type="ECO:0000256" key="3">
    <source>
        <dbReference type="ARBA" id="ARBA00022741"/>
    </source>
</evidence>
<dbReference type="Gene3D" id="2.40.30.20">
    <property type="match status" value="1"/>
</dbReference>
<name>A0A537L2Y4_9BACT</name>
<dbReference type="Gene3D" id="3.40.50.300">
    <property type="entry name" value="P-loop containing nucleotide triphosphate hydrolases"/>
    <property type="match status" value="1"/>
</dbReference>
<dbReference type="Proteomes" id="UP000319353">
    <property type="component" value="Unassembled WGS sequence"/>
</dbReference>
<dbReference type="InterPro" id="IPR023366">
    <property type="entry name" value="ATP_synth_asu-like_sf"/>
</dbReference>
<feature type="domain" description="ATPase F1/V1/A1 complex alpha/beta subunit N-terminal" evidence="8">
    <location>
        <begin position="6"/>
        <end position="68"/>
    </location>
</feature>
<dbReference type="Pfam" id="PF16886">
    <property type="entry name" value="ATP-synt_ab_Xtn"/>
    <property type="match status" value="1"/>
</dbReference>
<sequence>MGRGSIIKIAGPAVIARGMTGARMYDIVRVGAEGLLGEIIRLEGDTAFIQVYEDTSGLHVGEPLESTGNPLTVELGPGLLTGIYDGILRPLEAIRKQKGDFVARGAVVEALDRQKKWAFEPTVKAGDQVGPGDVIGWVQEFGFKHKILVPPTSKGGVVAEIKKGE</sequence>
<dbReference type="InterPro" id="IPR027417">
    <property type="entry name" value="P-loop_NTPase"/>
</dbReference>
<evidence type="ECO:0000256" key="4">
    <source>
        <dbReference type="ARBA" id="ARBA00022781"/>
    </source>
</evidence>
<proteinExistence type="inferred from homology"/>
<keyword evidence="6" id="KW-1278">Translocase</keyword>
<keyword evidence="5" id="KW-0067">ATP-binding</keyword>
<dbReference type="CDD" id="cd18119">
    <property type="entry name" value="ATP-synt_V_A-type_alpha_N"/>
    <property type="match status" value="1"/>
</dbReference>
<dbReference type="GO" id="GO:0046034">
    <property type="term" value="P:ATP metabolic process"/>
    <property type="evidence" value="ECO:0007669"/>
    <property type="project" value="InterPro"/>
</dbReference>
<dbReference type="GO" id="GO:0046961">
    <property type="term" value="F:proton-transporting ATPase activity, rotational mechanism"/>
    <property type="evidence" value="ECO:0007669"/>
    <property type="project" value="InterPro"/>
</dbReference>
<evidence type="ECO:0000259" key="9">
    <source>
        <dbReference type="Pfam" id="PF16886"/>
    </source>
</evidence>
<dbReference type="GO" id="GO:1902495">
    <property type="term" value="C:transmembrane transporter complex"/>
    <property type="evidence" value="ECO:0007669"/>
    <property type="project" value="UniProtKB-ARBA"/>
</dbReference>
<keyword evidence="4" id="KW-0375">Hydrogen ion transport</keyword>
<dbReference type="GO" id="GO:0005524">
    <property type="term" value="F:ATP binding"/>
    <property type="evidence" value="ECO:0007669"/>
    <property type="project" value="UniProtKB-KW"/>
</dbReference>
<evidence type="ECO:0000313" key="11">
    <source>
        <dbReference type="Proteomes" id="UP000319353"/>
    </source>
</evidence>
<evidence type="ECO:0000256" key="6">
    <source>
        <dbReference type="ARBA" id="ARBA00022967"/>
    </source>
</evidence>
<accession>A0A537L2Y4</accession>
<comment type="caution">
    <text evidence="10">The sequence shown here is derived from an EMBL/GenBank/DDBJ whole genome shotgun (WGS) entry which is preliminary data.</text>
</comment>
<dbReference type="Pfam" id="PF02874">
    <property type="entry name" value="ATP-synt_ab_N"/>
    <property type="match status" value="1"/>
</dbReference>
<dbReference type="SUPFAM" id="SSF50615">
    <property type="entry name" value="N-terminal domain of alpha and beta subunits of F1 ATP synthase"/>
    <property type="match status" value="1"/>
</dbReference>
<dbReference type="PANTHER" id="PTHR43607">
    <property type="entry name" value="V-TYPE PROTON ATPASE CATALYTIC SUBUNIT A"/>
    <property type="match status" value="1"/>
</dbReference>
<dbReference type="GO" id="GO:0016469">
    <property type="term" value="C:proton-transporting two-sector ATPase complex"/>
    <property type="evidence" value="ECO:0007669"/>
    <property type="project" value="UniProtKB-ARBA"/>
</dbReference>
<evidence type="ECO:0000256" key="7">
    <source>
        <dbReference type="ARBA" id="ARBA00023065"/>
    </source>
</evidence>
<feature type="non-terminal residue" evidence="10">
    <location>
        <position position="165"/>
    </location>
</feature>
<keyword evidence="3" id="KW-0547">Nucleotide-binding</keyword>
<dbReference type="Gene3D" id="2.40.50.100">
    <property type="match status" value="1"/>
</dbReference>
<protein>
    <submittedName>
        <fullName evidence="10">V-type ATP synthase subunit A</fullName>
    </submittedName>
</protein>
<evidence type="ECO:0000313" key="10">
    <source>
        <dbReference type="EMBL" id="TMJ02107.1"/>
    </source>
</evidence>
<evidence type="ECO:0000256" key="2">
    <source>
        <dbReference type="ARBA" id="ARBA00022448"/>
    </source>
</evidence>
<dbReference type="FunFam" id="2.40.30.20:FF:000002">
    <property type="entry name" value="V-type proton ATPase catalytic subunit A"/>
    <property type="match status" value="1"/>
</dbReference>
<evidence type="ECO:0000256" key="5">
    <source>
        <dbReference type="ARBA" id="ARBA00022840"/>
    </source>
</evidence>
<evidence type="ECO:0000259" key="8">
    <source>
        <dbReference type="Pfam" id="PF02874"/>
    </source>
</evidence>
<evidence type="ECO:0000256" key="1">
    <source>
        <dbReference type="ARBA" id="ARBA00008936"/>
    </source>
</evidence>
<dbReference type="InterPro" id="IPR031686">
    <property type="entry name" value="ATP-synth_a_Xtn"/>
</dbReference>
<organism evidence="10 11">
    <name type="scientific">Candidatus Segetimicrobium genomatis</name>
    <dbReference type="NCBI Taxonomy" id="2569760"/>
    <lineage>
        <taxon>Bacteria</taxon>
        <taxon>Bacillati</taxon>
        <taxon>Candidatus Sysuimicrobiota</taxon>
        <taxon>Candidatus Sysuimicrobiia</taxon>
        <taxon>Candidatus Sysuimicrobiales</taxon>
        <taxon>Candidatus Segetimicrobiaceae</taxon>
        <taxon>Candidatus Segetimicrobium</taxon>
    </lineage>
</organism>
<reference evidence="10 11" key="1">
    <citation type="journal article" date="2019" name="Nat. Microbiol.">
        <title>Mediterranean grassland soil C-N compound turnover is dependent on rainfall and depth, and is mediated by genomically divergent microorganisms.</title>
        <authorList>
            <person name="Diamond S."/>
            <person name="Andeer P.F."/>
            <person name="Li Z."/>
            <person name="Crits-Christoph A."/>
            <person name="Burstein D."/>
            <person name="Anantharaman K."/>
            <person name="Lane K.R."/>
            <person name="Thomas B.C."/>
            <person name="Pan C."/>
            <person name="Northen T.R."/>
            <person name="Banfield J.F."/>
        </authorList>
    </citation>
    <scope>NUCLEOTIDE SEQUENCE [LARGE SCALE GENOMIC DNA]</scope>
    <source>
        <strain evidence="10">NP_4</strain>
    </source>
</reference>
<gene>
    <name evidence="10" type="ORF">E6H01_07210</name>
</gene>
<dbReference type="InterPro" id="IPR004100">
    <property type="entry name" value="ATPase_F1/V1/A1_a/bsu_N"/>
</dbReference>
<dbReference type="PANTHER" id="PTHR43607:SF1">
    <property type="entry name" value="H(+)-TRANSPORTING TWO-SECTOR ATPASE"/>
    <property type="match status" value="1"/>
</dbReference>